<sequence length="120" mass="13713">MDEGRQRLSSGHLMEQTKSVVEFVETHFGFLQQQVLQLHRVRCGDNIGGIRVRRKMGAKQECVSCRWVTFSVIVCRSRDEDRSSSGKSSHLARENSLHFPATRGEMDRAKIKGNNDGHVW</sequence>
<dbReference type="Proteomes" id="UP001062846">
    <property type="component" value="Chromosome 7"/>
</dbReference>
<accession>A0ACC0MYU7</accession>
<dbReference type="EMBL" id="CM046394">
    <property type="protein sequence ID" value="KAI8546059.1"/>
    <property type="molecule type" value="Genomic_DNA"/>
</dbReference>
<keyword evidence="2" id="KW-1185">Reference proteome</keyword>
<reference evidence="1" key="1">
    <citation type="submission" date="2022-02" db="EMBL/GenBank/DDBJ databases">
        <title>Plant Genome Project.</title>
        <authorList>
            <person name="Zhang R.-G."/>
        </authorList>
    </citation>
    <scope>NUCLEOTIDE SEQUENCE</scope>
    <source>
        <strain evidence="1">AT1</strain>
    </source>
</reference>
<comment type="caution">
    <text evidence="1">The sequence shown here is derived from an EMBL/GenBank/DDBJ whole genome shotgun (WGS) entry which is preliminary data.</text>
</comment>
<gene>
    <name evidence="1" type="ORF">RHMOL_Rhmol07G0086700</name>
</gene>
<evidence type="ECO:0000313" key="1">
    <source>
        <dbReference type="EMBL" id="KAI8546059.1"/>
    </source>
</evidence>
<protein>
    <submittedName>
        <fullName evidence="1">Uncharacterized protein</fullName>
    </submittedName>
</protein>
<evidence type="ECO:0000313" key="2">
    <source>
        <dbReference type="Proteomes" id="UP001062846"/>
    </source>
</evidence>
<proteinExistence type="predicted"/>
<organism evidence="1 2">
    <name type="scientific">Rhododendron molle</name>
    <name type="common">Chinese azalea</name>
    <name type="synonym">Azalea mollis</name>
    <dbReference type="NCBI Taxonomy" id="49168"/>
    <lineage>
        <taxon>Eukaryota</taxon>
        <taxon>Viridiplantae</taxon>
        <taxon>Streptophyta</taxon>
        <taxon>Embryophyta</taxon>
        <taxon>Tracheophyta</taxon>
        <taxon>Spermatophyta</taxon>
        <taxon>Magnoliopsida</taxon>
        <taxon>eudicotyledons</taxon>
        <taxon>Gunneridae</taxon>
        <taxon>Pentapetalae</taxon>
        <taxon>asterids</taxon>
        <taxon>Ericales</taxon>
        <taxon>Ericaceae</taxon>
        <taxon>Ericoideae</taxon>
        <taxon>Rhodoreae</taxon>
        <taxon>Rhododendron</taxon>
    </lineage>
</organism>
<name>A0ACC0MYU7_RHOML</name>